<accession>A0A382VRX7</accession>
<dbReference type="Pfam" id="PF00459">
    <property type="entry name" value="Inositol_P"/>
    <property type="match status" value="1"/>
</dbReference>
<reference evidence="1" key="1">
    <citation type="submission" date="2018-05" db="EMBL/GenBank/DDBJ databases">
        <authorList>
            <person name="Lanie J.A."/>
            <person name="Ng W.-L."/>
            <person name="Kazmierczak K.M."/>
            <person name="Andrzejewski T.M."/>
            <person name="Davidsen T.M."/>
            <person name="Wayne K.J."/>
            <person name="Tettelin H."/>
            <person name="Glass J.I."/>
            <person name="Rusch D."/>
            <person name="Podicherti R."/>
            <person name="Tsui H.-C.T."/>
            <person name="Winkler M.E."/>
        </authorList>
    </citation>
    <scope>NUCLEOTIDE SEQUENCE</scope>
</reference>
<dbReference type="SUPFAM" id="SSF56655">
    <property type="entry name" value="Carbohydrate phosphatase"/>
    <property type="match status" value="1"/>
</dbReference>
<evidence type="ECO:0000313" key="1">
    <source>
        <dbReference type="EMBL" id="SVD48681.1"/>
    </source>
</evidence>
<dbReference type="AlphaFoldDB" id="A0A382VRX7"/>
<evidence type="ECO:0008006" key="2">
    <source>
        <dbReference type="Google" id="ProtNLM"/>
    </source>
</evidence>
<name>A0A382VRX7_9ZZZZ</name>
<dbReference type="InterPro" id="IPR000760">
    <property type="entry name" value="Inositol_monophosphatase-like"/>
</dbReference>
<protein>
    <recommendedName>
        <fullName evidence="2">Inositol monophosphatase</fullName>
    </recommendedName>
</protein>
<proteinExistence type="predicted"/>
<gene>
    <name evidence="1" type="ORF">METZ01_LOCUS401535</name>
</gene>
<feature type="non-terminal residue" evidence="1">
    <location>
        <position position="93"/>
    </location>
</feature>
<organism evidence="1">
    <name type="scientific">marine metagenome</name>
    <dbReference type="NCBI Taxonomy" id="408172"/>
    <lineage>
        <taxon>unclassified sequences</taxon>
        <taxon>metagenomes</taxon>
        <taxon>ecological metagenomes</taxon>
    </lineage>
</organism>
<dbReference type="Gene3D" id="3.30.540.10">
    <property type="entry name" value="Fructose-1,6-Bisphosphatase, subunit A, domain 1"/>
    <property type="match status" value="1"/>
</dbReference>
<dbReference type="EMBL" id="UINC01153776">
    <property type="protein sequence ID" value="SVD48681.1"/>
    <property type="molecule type" value="Genomic_DNA"/>
</dbReference>
<sequence length="93" mass="10054">MTKSSASIKSKTISDSELKRVEQCIVRAAMEAGNYVISRFGGILEISSKGNRTGKDLVTDVDRASQALIAKIMAETCPGHMLLGEEDPPDEKQ</sequence>